<reference evidence="6 7" key="1">
    <citation type="submission" date="2018-06" db="EMBL/GenBank/DDBJ databases">
        <authorList>
            <consortium name="Pathogen Informatics"/>
            <person name="Doyle S."/>
        </authorList>
    </citation>
    <scope>NUCLEOTIDE SEQUENCE [LARGE SCALE GENOMIC DNA]</scope>
    <source>
        <strain evidence="6 7">NCTC13465</strain>
    </source>
</reference>
<dbReference type="InterPro" id="IPR036271">
    <property type="entry name" value="Tet_transcr_reg_TetR-rel_C_sf"/>
</dbReference>
<dbReference type="InterPro" id="IPR009057">
    <property type="entry name" value="Homeodomain-like_sf"/>
</dbReference>
<dbReference type="InterPro" id="IPR001647">
    <property type="entry name" value="HTH_TetR"/>
</dbReference>
<evidence type="ECO:0000256" key="1">
    <source>
        <dbReference type="ARBA" id="ARBA00023015"/>
    </source>
</evidence>
<accession>A0A2X3DDC5</accession>
<dbReference type="FunFam" id="1.10.10.60:FF:000141">
    <property type="entry name" value="TetR family transcriptional regulator"/>
    <property type="match status" value="1"/>
</dbReference>
<keyword evidence="3" id="KW-0804">Transcription</keyword>
<dbReference type="AlphaFoldDB" id="A0A2X3DDC5"/>
<organism evidence="6 7">
    <name type="scientific">Klebsiella pneumoniae</name>
    <dbReference type="NCBI Taxonomy" id="573"/>
    <lineage>
        <taxon>Bacteria</taxon>
        <taxon>Pseudomonadati</taxon>
        <taxon>Pseudomonadota</taxon>
        <taxon>Gammaproteobacteria</taxon>
        <taxon>Enterobacterales</taxon>
        <taxon>Enterobacteriaceae</taxon>
        <taxon>Klebsiella/Raoultella group</taxon>
        <taxon>Klebsiella</taxon>
        <taxon>Klebsiella pneumoniae complex</taxon>
    </lineage>
</organism>
<evidence type="ECO:0000256" key="2">
    <source>
        <dbReference type="ARBA" id="ARBA00023125"/>
    </source>
</evidence>
<dbReference type="EMBL" id="UAWQ01000001">
    <property type="protein sequence ID" value="SQC27268.1"/>
    <property type="molecule type" value="Genomic_DNA"/>
</dbReference>
<dbReference type="PRINTS" id="PR00455">
    <property type="entry name" value="HTHTETR"/>
</dbReference>
<evidence type="ECO:0000313" key="7">
    <source>
        <dbReference type="Proteomes" id="UP000251721"/>
    </source>
</evidence>
<gene>
    <name evidence="6" type="primary">fadR_1</name>
    <name evidence="6" type="ORF">NCTC13465_00004</name>
</gene>
<dbReference type="PROSITE" id="PS50977">
    <property type="entry name" value="HTH_TETR_2"/>
    <property type="match status" value="1"/>
</dbReference>
<sequence length="194" mass="22947">MKPKQADILRHASTLFNREGYQSPSIERIAEHAGISKMTFYRYYADKEALILAILKQKESEFMQDLAQITADKASAREKLFAVFDYYHRWFTCETFHGCMFTRALFEYGASSPAIREQCSRFKSLLWQFFRDILLQVLKPEPAERVAMMMVDAHRWRHRRPAGRVRRMPGDPARGDRLERGQSAYLLRRRYAVR</sequence>
<dbReference type="PANTHER" id="PTHR47506:SF6">
    <property type="entry name" value="HTH-TYPE TRANSCRIPTIONAL REPRESSOR NEMR"/>
    <property type="match status" value="1"/>
</dbReference>
<dbReference type="Gene3D" id="1.10.357.10">
    <property type="entry name" value="Tetracycline Repressor, domain 2"/>
    <property type="match status" value="1"/>
</dbReference>
<dbReference type="SUPFAM" id="SSF46689">
    <property type="entry name" value="Homeodomain-like"/>
    <property type="match status" value="1"/>
</dbReference>
<evidence type="ECO:0000313" key="6">
    <source>
        <dbReference type="EMBL" id="SQC27268.1"/>
    </source>
</evidence>
<evidence type="ECO:0000259" key="5">
    <source>
        <dbReference type="PROSITE" id="PS50977"/>
    </source>
</evidence>
<dbReference type="PANTHER" id="PTHR47506">
    <property type="entry name" value="TRANSCRIPTIONAL REGULATORY PROTEIN"/>
    <property type="match status" value="1"/>
</dbReference>
<dbReference type="SUPFAM" id="SSF48498">
    <property type="entry name" value="Tetracyclin repressor-like, C-terminal domain"/>
    <property type="match status" value="1"/>
</dbReference>
<name>A0A2X3DDC5_KLEPN</name>
<evidence type="ECO:0000256" key="3">
    <source>
        <dbReference type="ARBA" id="ARBA00023163"/>
    </source>
</evidence>
<dbReference type="Proteomes" id="UP000251721">
    <property type="component" value="Unassembled WGS sequence"/>
</dbReference>
<proteinExistence type="predicted"/>
<dbReference type="GO" id="GO:0003677">
    <property type="term" value="F:DNA binding"/>
    <property type="evidence" value="ECO:0007669"/>
    <property type="project" value="UniProtKB-UniRule"/>
</dbReference>
<evidence type="ECO:0000256" key="4">
    <source>
        <dbReference type="PROSITE-ProRule" id="PRU00335"/>
    </source>
</evidence>
<keyword evidence="1" id="KW-0805">Transcription regulation</keyword>
<feature type="domain" description="HTH tetR-type" evidence="5">
    <location>
        <begin position="2"/>
        <end position="62"/>
    </location>
</feature>
<dbReference type="Pfam" id="PF00440">
    <property type="entry name" value="TetR_N"/>
    <property type="match status" value="1"/>
</dbReference>
<feature type="DNA-binding region" description="H-T-H motif" evidence="4">
    <location>
        <begin position="25"/>
        <end position="44"/>
    </location>
</feature>
<keyword evidence="2 4" id="KW-0238">DNA-binding</keyword>
<protein>
    <submittedName>
        <fullName evidence="6">TetR family transcriptional regulator</fullName>
    </submittedName>
</protein>